<evidence type="ECO:0000313" key="1">
    <source>
        <dbReference type="EMBL" id="EEF57410.1"/>
    </source>
</evidence>
<dbReference type="Pfam" id="PF03331">
    <property type="entry name" value="LpxC"/>
    <property type="match status" value="1"/>
</dbReference>
<organism evidence="1 2">
    <name type="scientific">Pedosphaera parvula (strain Ellin514)</name>
    <dbReference type="NCBI Taxonomy" id="320771"/>
    <lineage>
        <taxon>Bacteria</taxon>
        <taxon>Pseudomonadati</taxon>
        <taxon>Verrucomicrobiota</taxon>
        <taxon>Pedosphaerae</taxon>
        <taxon>Pedosphaerales</taxon>
        <taxon>Pedosphaeraceae</taxon>
        <taxon>Pedosphaera</taxon>
    </lineage>
</organism>
<dbReference type="EMBL" id="ABOX02000069">
    <property type="protein sequence ID" value="EEF57410.1"/>
    <property type="molecule type" value="Genomic_DNA"/>
</dbReference>
<dbReference type="AlphaFoldDB" id="B9XRV1"/>
<dbReference type="InterPro" id="IPR015870">
    <property type="entry name" value="UDP-acyl_N-AcGlcN_deAcase_N"/>
</dbReference>
<sequence length="176" mass="19850">MTFLPAAPNTGIRFRRVDLEGKPEIEARVENVVETNRSTTIGRGNVKVHTVEHVLATFAGYGIDNAVVELDANEPPIADGSSREYCKLVETAGIVPQPEMRNPYTITEPIELQMGETEMAIFPDDLFKITCPSADKQGRFTQFFSVELSPKTWERDMRMRGLFVFTRRLSFCSRMG</sequence>
<dbReference type="GO" id="GO:0016020">
    <property type="term" value="C:membrane"/>
    <property type="evidence" value="ECO:0007669"/>
    <property type="project" value="GOC"/>
</dbReference>
<proteinExistence type="predicted"/>
<reference evidence="1 2" key="1">
    <citation type="journal article" date="2011" name="J. Bacteriol.">
        <title>Genome sequence of 'Pedosphaera parvula' Ellin514, an aerobic Verrucomicrobial isolate from pasture soil.</title>
        <authorList>
            <person name="Kant R."/>
            <person name="van Passel M.W."/>
            <person name="Sangwan P."/>
            <person name="Palva A."/>
            <person name="Lucas S."/>
            <person name="Copeland A."/>
            <person name="Lapidus A."/>
            <person name="Glavina Del Rio T."/>
            <person name="Dalin E."/>
            <person name="Tice H."/>
            <person name="Bruce D."/>
            <person name="Goodwin L."/>
            <person name="Pitluck S."/>
            <person name="Chertkov O."/>
            <person name="Larimer F.W."/>
            <person name="Land M.L."/>
            <person name="Hauser L."/>
            <person name="Brettin T.S."/>
            <person name="Detter J.C."/>
            <person name="Han S."/>
            <person name="de Vos W.M."/>
            <person name="Janssen P.H."/>
            <person name="Smidt H."/>
        </authorList>
    </citation>
    <scope>NUCLEOTIDE SEQUENCE [LARGE SCALE GENOMIC DNA]</scope>
    <source>
        <strain evidence="1 2">Ellin514</strain>
    </source>
</reference>
<dbReference type="Proteomes" id="UP000003688">
    <property type="component" value="Unassembled WGS sequence"/>
</dbReference>
<dbReference type="InterPro" id="IPR004463">
    <property type="entry name" value="UDP-acyl_GlcNac_deAcase"/>
</dbReference>
<dbReference type="PANTHER" id="PTHR33694">
    <property type="entry name" value="UDP-3-O-ACYL-N-ACETYLGLUCOSAMINE DEACETYLASE 1, MITOCHONDRIAL-RELATED"/>
    <property type="match status" value="1"/>
</dbReference>
<evidence type="ECO:0000313" key="2">
    <source>
        <dbReference type="Proteomes" id="UP000003688"/>
    </source>
</evidence>
<protein>
    <submittedName>
        <fullName evidence="1">Beta-hydroxyacyl-(Acyl-carrier-protein) dehydratase FabZ</fullName>
    </submittedName>
</protein>
<dbReference type="SUPFAM" id="SSF54211">
    <property type="entry name" value="Ribosomal protein S5 domain 2-like"/>
    <property type="match status" value="1"/>
</dbReference>
<dbReference type="PANTHER" id="PTHR33694:SF1">
    <property type="entry name" value="UDP-3-O-ACYL-N-ACETYLGLUCOSAMINE DEACETYLASE 1, MITOCHONDRIAL-RELATED"/>
    <property type="match status" value="1"/>
</dbReference>
<dbReference type="Gene3D" id="3.30.230.20">
    <property type="entry name" value="lpxc deacetylase, domain 1"/>
    <property type="match status" value="1"/>
</dbReference>
<gene>
    <name evidence="1" type="ORF">Cflav_PD0255</name>
</gene>
<dbReference type="GO" id="GO:0009245">
    <property type="term" value="P:lipid A biosynthetic process"/>
    <property type="evidence" value="ECO:0007669"/>
    <property type="project" value="InterPro"/>
</dbReference>
<comment type="caution">
    <text evidence="1">The sequence shown here is derived from an EMBL/GenBank/DDBJ whole genome shotgun (WGS) entry which is preliminary data.</text>
</comment>
<name>B9XRV1_PEDPL</name>
<dbReference type="STRING" id="320771.Cflav_PD0255"/>
<accession>B9XRV1</accession>
<dbReference type="GO" id="GO:0103117">
    <property type="term" value="F:UDP-3-O-acyl-N-acetylglucosamine deacetylase activity"/>
    <property type="evidence" value="ECO:0007669"/>
    <property type="project" value="InterPro"/>
</dbReference>
<dbReference type="InterPro" id="IPR020568">
    <property type="entry name" value="Ribosomal_Su5_D2-typ_SF"/>
</dbReference>
<keyword evidence="2" id="KW-1185">Reference proteome</keyword>